<dbReference type="AlphaFoldDB" id="A0A812P6A6"/>
<gene>
    <name evidence="1" type="ORF">SNAT2548_LOCUS17302</name>
</gene>
<reference evidence="1" key="1">
    <citation type="submission" date="2021-02" db="EMBL/GenBank/DDBJ databases">
        <authorList>
            <person name="Dougan E. K."/>
            <person name="Rhodes N."/>
            <person name="Thang M."/>
            <person name="Chan C."/>
        </authorList>
    </citation>
    <scope>NUCLEOTIDE SEQUENCE</scope>
</reference>
<organism evidence="1 2">
    <name type="scientific">Symbiodinium natans</name>
    <dbReference type="NCBI Taxonomy" id="878477"/>
    <lineage>
        <taxon>Eukaryota</taxon>
        <taxon>Sar</taxon>
        <taxon>Alveolata</taxon>
        <taxon>Dinophyceae</taxon>
        <taxon>Suessiales</taxon>
        <taxon>Symbiodiniaceae</taxon>
        <taxon>Symbiodinium</taxon>
    </lineage>
</organism>
<sequence length="298" mass="32954">MAFRQMLRGVCDGDVLLDDDLNLAKTCGDVSALKRILGTHGDLKGRKFQDFLVQQEEAILTFETFVANAVATGEASGPPPKCLRVLLQTEGPREIPVDVFHVALPDLYGTNATYHLLAISEDAESHLARSQSQGAPRANSDSVEFYNELSELTLLLNASTTDIDIEEATVHFARKKAAKHDTGWGMPTLRKLIRPLDWQALEAQIRIVARDAKLHRGRKGKSLPELMLRLPGAAEPKTYLRARSASVERVYSGMLAPGEPTYLYLQLGKFNQGRRGLGTDKRRLEGVEEDCANETKDV</sequence>
<keyword evidence="2" id="KW-1185">Reference proteome</keyword>
<comment type="caution">
    <text evidence="1">The sequence shown here is derived from an EMBL/GenBank/DDBJ whole genome shotgun (WGS) entry which is preliminary data.</text>
</comment>
<evidence type="ECO:0000313" key="1">
    <source>
        <dbReference type="EMBL" id="CAE7330675.1"/>
    </source>
</evidence>
<protein>
    <submittedName>
        <fullName evidence="1">Uncharacterized protein</fullName>
    </submittedName>
</protein>
<evidence type="ECO:0000313" key="2">
    <source>
        <dbReference type="Proteomes" id="UP000604046"/>
    </source>
</evidence>
<name>A0A812P6A6_9DINO</name>
<accession>A0A812P6A6</accession>
<proteinExistence type="predicted"/>
<dbReference type="Proteomes" id="UP000604046">
    <property type="component" value="Unassembled WGS sequence"/>
</dbReference>
<dbReference type="EMBL" id="CAJNDS010002106">
    <property type="protein sequence ID" value="CAE7330675.1"/>
    <property type="molecule type" value="Genomic_DNA"/>
</dbReference>